<dbReference type="AlphaFoldDB" id="A0AAE0G1G3"/>
<comment type="caution">
    <text evidence="1">The sequence shown here is derived from an EMBL/GenBank/DDBJ whole genome shotgun (WGS) entry which is preliminary data.</text>
</comment>
<name>A0AAE0G1G3_9CHLO</name>
<evidence type="ECO:0000313" key="1">
    <source>
        <dbReference type="EMBL" id="KAK3269849.1"/>
    </source>
</evidence>
<dbReference type="EMBL" id="LGRX02010714">
    <property type="protein sequence ID" value="KAK3269849.1"/>
    <property type="molecule type" value="Genomic_DNA"/>
</dbReference>
<dbReference type="Proteomes" id="UP001190700">
    <property type="component" value="Unassembled WGS sequence"/>
</dbReference>
<reference evidence="1 2" key="1">
    <citation type="journal article" date="2015" name="Genome Biol. Evol.">
        <title>Comparative Genomics of a Bacterivorous Green Alga Reveals Evolutionary Causalities and Consequences of Phago-Mixotrophic Mode of Nutrition.</title>
        <authorList>
            <person name="Burns J.A."/>
            <person name="Paasch A."/>
            <person name="Narechania A."/>
            <person name="Kim E."/>
        </authorList>
    </citation>
    <scope>NUCLEOTIDE SEQUENCE [LARGE SCALE GENOMIC DNA]</scope>
    <source>
        <strain evidence="1 2">PLY_AMNH</strain>
    </source>
</reference>
<organism evidence="1 2">
    <name type="scientific">Cymbomonas tetramitiformis</name>
    <dbReference type="NCBI Taxonomy" id="36881"/>
    <lineage>
        <taxon>Eukaryota</taxon>
        <taxon>Viridiplantae</taxon>
        <taxon>Chlorophyta</taxon>
        <taxon>Pyramimonadophyceae</taxon>
        <taxon>Pyramimonadales</taxon>
        <taxon>Pyramimonadaceae</taxon>
        <taxon>Cymbomonas</taxon>
    </lineage>
</organism>
<protein>
    <submittedName>
        <fullName evidence="1">Uncharacterized protein</fullName>
    </submittedName>
</protein>
<proteinExistence type="predicted"/>
<keyword evidence="2" id="KW-1185">Reference proteome</keyword>
<sequence length="243" mass="26167">MDAAGPTLMIFRAWIAVGDSAGAAGAQQYSVKEKGAQTARARNCGTGAQATPPDEEDAEEVPQWIWDELTELKKVYADVVGMELPKGRELSRRHARWYEDLVEVGVHAMEHVPAARACTGGAGRRVSQTRLRADLCKRRAQGSKGAIPLRSLQALVVAIYQAWAQSDGGAAVREKQPLETDGKPSALVTSSEYAVLLNEVAALKALVQGNRAGAGQRQRQPQQERDACLQEYSGLMALSLSLS</sequence>
<accession>A0AAE0G1G3</accession>
<gene>
    <name evidence="1" type="ORF">CYMTET_21725</name>
</gene>
<evidence type="ECO:0000313" key="2">
    <source>
        <dbReference type="Proteomes" id="UP001190700"/>
    </source>
</evidence>